<dbReference type="EMBL" id="LNQL01000003">
    <property type="protein sequence ID" value="KSU48893.1"/>
    <property type="molecule type" value="Genomic_DNA"/>
</dbReference>
<organism evidence="11 13">
    <name type="scientific">Exiguobacterium indicum</name>
    <dbReference type="NCBI Taxonomy" id="296995"/>
    <lineage>
        <taxon>Bacteria</taxon>
        <taxon>Bacillati</taxon>
        <taxon>Bacillota</taxon>
        <taxon>Bacilli</taxon>
        <taxon>Bacillales</taxon>
        <taxon>Bacillales Family XII. Incertae Sedis</taxon>
        <taxon>Exiguobacterium</taxon>
    </lineage>
</organism>
<dbReference type="InterPro" id="IPR008332">
    <property type="entry name" value="MethylG_MeTrfase_N"/>
</dbReference>
<dbReference type="AlphaFoldDB" id="A0A0V8GF60"/>
<dbReference type="InterPro" id="IPR036388">
    <property type="entry name" value="WH-like_DNA-bd_sf"/>
</dbReference>
<dbReference type="Pfam" id="PF01035">
    <property type="entry name" value="DNA_binding_1"/>
    <property type="match status" value="1"/>
</dbReference>
<dbReference type="PANTHER" id="PTHR10815:SF12">
    <property type="entry name" value="METHYLATED-DNA--PROTEIN-CYSTEINE METHYLTRANSFERASE, INDUCIBLE"/>
    <property type="match status" value="1"/>
</dbReference>
<dbReference type="InterPro" id="IPR014048">
    <property type="entry name" value="MethylDNA_cys_MeTrfase_DNA-bd"/>
</dbReference>
<dbReference type="GO" id="GO:0003908">
    <property type="term" value="F:methylated-DNA-[protein]-cysteine S-methyltransferase activity"/>
    <property type="evidence" value="ECO:0007669"/>
    <property type="project" value="UniProtKB-EC"/>
</dbReference>
<comment type="catalytic activity">
    <reaction evidence="8">
        <text>a 6-O-methyl-2'-deoxyguanosine in DNA + L-cysteinyl-[protein] = S-methyl-L-cysteinyl-[protein] + a 2'-deoxyguanosine in DNA</text>
        <dbReference type="Rhea" id="RHEA:24000"/>
        <dbReference type="Rhea" id="RHEA-COMP:10131"/>
        <dbReference type="Rhea" id="RHEA-COMP:10132"/>
        <dbReference type="Rhea" id="RHEA-COMP:11367"/>
        <dbReference type="Rhea" id="RHEA-COMP:11368"/>
        <dbReference type="ChEBI" id="CHEBI:29950"/>
        <dbReference type="ChEBI" id="CHEBI:82612"/>
        <dbReference type="ChEBI" id="CHEBI:85445"/>
        <dbReference type="ChEBI" id="CHEBI:85448"/>
        <dbReference type="EC" id="2.1.1.63"/>
    </reaction>
</comment>
<accession>A0A0V8GF60</accession>
<proteinExistence type="inferred from homology"/>
<feature type="domain" description="Methylated-DNA-[protein]-cysteine S-methyltransferase DNA binding" evidence="9">
    <location>
        <begin position="85"/>
        <end position="164"/>
    </location>
</feature>
<dbReference type="Proteomes" id="UP000053797">
    <property type="component" value="Unassembled WGS sequence"/>
</dbReference>
<evidence type="ECO:0000256" key="5">
    <source>
        <dbReference type="ARBA" id="ARBA00022679"/>
    </source>
</evidence>
<dbReference type="GO" id="GO:0032259">
    <property type="term" value="P:methylation"/>
    <property type="evidence" value="ECO:0007669"/>
    <property type="project" value="UniProtKB-KW"/>
</dbReference>
<dbReference type="Gene3D" id="3.30.160.70">
    <property type="entry name" value="Methylated DNA-protein cysteine methyltransferase domain"/>
    <property type="match status" value="1"/>
</dbReference>
<protein>
    <recommendedName>
        <fullName evidence="3">methylated-DNA--[protein]-cysteine S-methyltransferase</fullName>
        <ecNumber evidence="3">2.1.1.63</ecNumber>
    </recommendedName>
</protein>
<dbReference type="SUPFAM" id="SSF53155">
    <property type="entry name" value="Methylated DNA-protein cysteine methyltransferase domain"/>
    <property type="match status" value="1"/>
</dbReference>
<sequence>MELYFTRLHWNTHTFPVAATADGLCYVGAWDEPEDLFDDWSRKHFPRAERVASDTALAPYTEQLLAYLNQQSTTLSFPIAPVGTPFQLEVWHALRAVPYGQTATYSDIAERLFRPNATRAIGTAIGKNRLLLAIPCHRIIGKKGDLLGYHGGLNMKRTLLALEQRL</sequence>
<evidence type="ECO:0000313" key="12">
    <source>
        <dbReference type="EMBL" id="KTR25435.1"/>
    </source>
</evidence>
<keyword evidence="4 11" id="KW-0489">Methyltransferase</keyword>
<evidence type="ECO:0000256" key="4">
    <source>
        <dbReference type="ARBA" id="ARBA00022603"/>
    </source>
</evidence>
<dbReference type="Proteomes" id="UP000072605">
    <property type="component" value="Unassembled WGS sequence"/>
</dbReference>
<evidence type="ECO:0000313" key="11">
    <source>
        <dbReference type="EMBL" id="KSU48893.1"/>
    </source>
</evidence>
<dbReference type="PROSITE" id="PS00374">
    <property type="entry name" value="MGMT"/>
    <property type="match status" value="1"/>
</dbReference>
<evidence type="ECO:0000256" key="8">
    <source>
        <dbReference type="ARBA" id="ARBA00049348"/>
    </source>
</evidence>
<dbReference type="CDD" id="cd06445">
    <property type="entry name" value="ATase"/>
    <property type="match status" value="1"/>
</dbReference>
<reference evidence="12 14" key="2">
    <citation type="journal article" date="2016" name="Front. Microbiol.">
        <title>Genomic Resource of Rice Seed Associated Bacteria.</title>
        <authorList>
            <person name="Midha S."/>
            <person name="Bansal K."/>
            <person name="Sharma S."/>
            <person name="Kumar N."/>
            <person name="Patil P.P."/>
            <person name="Chaudhry V."/>
            <person name="Patil P.B."/>
        </authorList>
    </citation>
    <scope>NUCLEOTIDE SEQUENCE [LARGE SCALE GENOMIC DNA]</scope>
    <source>
        <strain evidence="12 14">RSA11</strain>
    </source>
</reference>
<comment type="caution">
    <text evidence="11">The sequence shown here is derived from an EMBL/GenBank/DDBJ whole genome shotgun (WGS) entry which is preliminary data.</text>
</comment>
<evidence type="ECO:0000259" key="10">
    <source>
        <dbReference type="Pfam" id="PF02870"/>
    </source>
</evidence>
<dbReference type="InterPro" id="IPR036631">
    <property type="entry name" value="MGMT_N_sf"/>
</dbReference>
<evidence type="ECO:0000313" key="14">
    <source>
        <dbReference type="Proteomes" id="UP000072605"/>
    </source>
</evidence>
<evidence type="ECO:0000256" key="1">
    <source>
        <dbReference type="ARBA" id="ARBA00001286"/>
    </source>
</evidence>
<reference evidence="11 13" key="1">
    <citation type="journal article" date="2015" name="Int. J. Syst. Evol. Microbiol.">
        <title>Exiguobacterium enclense sp. nov., isolated from sediment.</title>
        <authorList>
            <person name="Dastager S.G."/>
            <person name="Mawlankar R."/>
            <person name="Sonalkar V.V."/>
            <person name="Thorat M.N."/>
            <person name="Mual P."/>
            <person name="Verma A."/>
            <person name="Krishnamurthi S."/>
            <person name="Tang S.K."/>
            <person name="Li W.J."/>
        </authorList>
    </citation>
    <scope>NUCLEOTIDE SEQUENCE [LARGE SCALE GENOMIC DNA]</scope>
    <source>
        <strain evidence="11 13">NIO-1109</strain>
    </source>
</reference>
<comment type="catalytic activity">
    <reaction evidence="1">
        <text>a 4-O-methyl-thymidine in DNA + L-cysteinyl-[protein] = a thymidine in DNA + S-methyl-L-cysteinyl-[protein]</text>
        <dbReference type="Rhea" id="RHEA:53428"/>
        <dbReference type="Rhea" id="RHEA-COMP:10131"/>
        <dbReference type="Rhea" id="RHEA-COMP:10132"/>
        <dbReference type="Rhea" id="RHEA-COMP:13555"/>
        <dbReference type="Rhea" id="RHEA-COMP:13556"/>
        <dbReference type="ChEBI" id="CHEBI:29950"/>
        <dbReference type="ChEBI" id="CHEBI:82612"/>
        <dbReference type="ChEBI" id="CHEBI:137386"/>
        <dbReference type="ChEBI" id="CHEBI:137387"/>
        <dbReference type="EC" id="2.1.1.63"/>
    </reaction>
</comment>
<dbReference type="GO" id="GO:0006281">
    <property type="term" value="P:DNA repair"/>
    <property type="evidence" value="ECO:0007669"/>
    <property type="project" value="UniProtKB-KW"/>
</dbReference>
<dbReference type="RefSeq" id="WP_058265562.1">
    <property type="nucleotide sequence ID" value="NZ_FMYN01000003.1"/>
</dbReference>
<dbReference type="NCBIfam" id="TIGR00589">
    <property type="entry name" value="ogt"/>
    <property type="match status" value="1"/>
</dbReference>
<keyword evidence="6" id="KW-0227">DNA damage</keyword>
<evidence type="ECO:0000313" key="13">
    <source>
        <dbReference type="Proteomes" id="UP000053797"/>
    </source>
</evidence>
<dbReference type="Pfam" id="PF02870">
    <property type="entry name" value="Methyltransf_1N"/>
    <property type="match status" value="1"/>
</dbReference>
<evidence type="ECO:0000256" key="6">
    <source>
        <dbReference type="ARBA" id="ARBA00022763"/>
    </source>
</evidence>
<gene>
    <name evidence="11" type="ORF">AS033_11235</name>
    <name evidence="12" type="ORF">RSA11_15070</name>
</gene>
<comment type="similarity">
    <text evidence="2">Belongs to the MGMT family.</text>
</comment>
<dbReference type="OrthoDB" id="9802228at2"/>
<dbReference type="SUPFAM" id="SSF46767">
    <property type="entry name" value="Methylated DNA-protein cysteine methyltransferase, C-terminal domain"/>
    <property type="match status" value="1"/>
</dbReference>
<evidence type="ECO:0000256" key="3">
    <source>
        <dbReference type="ARBA" id="ARBA00011918"/>
    </source>
</evidence>
<dbReference type="EC" id="2.1.1.63" evidence="3"/>
<dbReference type="EMBL" id="LDQV01000037">
    <property type="protein sequence ID" value="KTR25435.1"/>
    <property type="molecule type" value="Genomic_DNA"/>
</dbReference>
<evidence type="ECO:0000259" key="9">
    <source>
        <dbReference type="Pfam" id="PF01035"/>
    </source>
</evidence>
<dbReference type="FunFam" id="1.10.10.10:FF:000214">
    <property type="entry name" value="Methylated-DNA--protein-cysteine methyltransferase"/>
    <property type="match status" value="1"/>
</dbReference>
<dbReference type="InterPro" id="IPR036217">
    <property type="entry name" value="MethylDNA_cys_MeTrfase_DNAb"/>
</dbReference>
<evidence type="ECO:0000256" key="7">
    <source>
        <dbReference type="ARBA" id="ARBA00023204"/>
    </source>
</evidence>
<evidence type="ECO:0000256" key="2">
    <source>
        <dbReference type="ARBA" id="ARBA00008711"/>
    </source>
</evidence>
<dbReference type="PANTHER" id="PTHR10815">
    <property type="entry name" value="METHYLATED-DNA--PROTEIN-CYSTEINE METHYLTRANSFERASE"/>
    <property type="match status" value="1"/>
</dbReference>
<name>A0A0V8GF60_9BACL</name>
<dbReference type="InterPro" id="IPR001497">
    <property type="entry name" value="MethylDNA_cys_MeTrfase_AS"/>
</dbReference>
<keyword evidence="5 11" id="KW-0808">Transferase</keyword>
<dbReference type="Gene3D" id="1.10.10.10">
    <property type="entry name" value="Winged helix-like DNA-binding domain superfamily/Winged helix DNA-binding domain"/>
    <property type="match status" value="1"/>
</dbReference>
<keyword evidence="7" id="KW-0234">DNA repair</keyword>
<feature type="domain" description="Methylguanine DNA methyltransferase ribonuclease-like" evidence="10">
    <location>
        <begin position="6"/>
        <end position="80"/>
    </location>
</feature>